<evidence type="ECO:0000256" key="8">
    <source>
        <dbReference type="ARBA" id="ARBA00023004"/>
    </source>
</evidence>
<dbReference type="PROSITE" id="PS01244">
    <property type="entry name" value="ACONITASE_2"/>
    <property type="match status" value="1"/>
</dbReference>
<protein>
    <recommendedName>
        <fullName evidence="5">Aconitate hydratase A</fullName>
        <ecNumber evidence="4">4.2.1.3</ecNumber>
    </recommendedName>
    <alternativeName>
        <fullName evidence="12">Iron-responsive protein-like</fullName>
    </alternativeName>
    <alternativeName>
        <fullName evidence="11">RNA-binding protein</fullName>
    </alternativeName>
</protein>
<dbReference type="SUPFAM" id="SSF53732">
    <property type="entry name" value="Aconitase iron-sulfur domain"/>
    <property type="match status" value="1"/>
</dbReference>
<dbReference type="PANTHER" id="PTHR11670">
    <property type="entry name" value="ACONITASE/IRON-RESPONSIVE ELEMENT FAMILY MEMBER"/>
    <property type="match status" value="1"/>
</dbReference>
<dbReference type="InterPro" id="IPR018136">
    <property type="entry name" value="Aconitase_4Fe-4S_BS"/>
</dbReference>
<dbReference type="Pfam" id="PF00330">
    <property type="entry name" value="Aconitase"/>
    <property type="match status" value="1"/>
</dbReference>
<dbReference type="PRINTS" id="PR00415">
    <property type="entry name" value="ACONITASE"/>
</dbReference>
<evidence type="ECO:0000256" key="3">
    <source>
        <dbReference type="ARBA" id="ARBA00007185"/>
    </source>
</evidence>
<evidence type="ECO:0000259" key="14">
    <source>
        <dbReference type="Pfam" id="PF00694"/>
    </source>
</evidence>
<dbReference type="SUPFAM" id="SSF52016">
    <property type="entry name" value="LeuD/IlvD-like"/>
    <property type="match status" value="1"/>
</dbReference>
<dbReference type="EC" id="4.2.1.3" evidence="4"/>
<dbReference type="InterPro" id="IPR015928">
    <property type="entry name" value="Aconitase/3IPM_dehydase_swvl"/>
</dbReference>
<dbReference type="InterPro" id="IPR001030">
    <property type="entry name" value="Acoase/IPM_deHydtase_lsu_aba"/>
</dbReference>
<dbReference type="Gene3D" id="3.30.499.10">
    <property type="entry name" value="Aconitase, domain 3"/>
    <property type="match status" value="2"/>
</dbReference>
<dbReference type="Gene3D" id="3.20.19.10">
    <property type="entry name" value="Aconitase, domain 4"/>
    <property type="match status" value="1"/>
</dbReference>
<comment type="similarity">
    <text evidence="3">Belongs to the aconitase/IPM isomerase family.</text>
</comment>
<comment type="pathway">
    <text evidence="2">Carbohydrate metabolism; tricarboxylic acid cycle; isocitrate from oxaloacetate: step 2/2.</text>
</comment>
<keyword evidence="7" id="KW-0479">Metal-binding</keyword>
<reference evidence="15" key="1">
    <citation type="submission" date="2022-08" db="EMBL/GenBank/DDBJ databases">
        <title>Complete Genome Sequences of 2 Bosea sp. soil isolates.</title>
        <authorList>
            <person name="Alvarez Arevalo M."/>
            <person name="Sterndorff E.B."/>
            <person name="Faurdal D."/>
            <person name="Joergensen T.S."/>
            <person name="Weber T."/>
        </authorList>
    </citation>
    <scope>NUCLEOTIDE SEQUENCE</scope>
    <source>
        <strain evidence="15">NBC_00436</strain>
    </source>
</reference>
<dbReference type="NCBIfam" id="NF006757">
    <property type="entry name" value="PRK09277.1"/>
    <property type="match status" value="1"/>
</dbReference>
<dbReference type="AlphaFoldDB" id="A0A9E8A6H8"/>
<evidence type="ECO:0000256" key="1">
    <source>
        <dbReference type="ARBA" id="ARBA00001966"/>
    </source>
</evidence>
<sequence length="884" mass="94752">MTLNKKAEWTSFEAAGERFHRLDVASLLGADFGRLPHVLRILLENAMRSAPADETAHLPQAFRDWLDEGSSLIEIPFLPNRIMMHDTTCGPALVDIAAMRDVLAENGCDPDLLMPRIPVDVSTDHSSGVDVFGRPDAFQRNLEKEFARNAERYRLMKWAAAAMPGIRVHPPGSGIMHTINLERLSRVVVSEMHQGERRAFPDALLGTDSHTPMVNGLGVLGWGVGGLEAEGALFGVPVVLRIPDVIGVKLTGRLRDGVLATDLALEVTRALRAIGVTGDFVEFFGPGVSGLSVGERAAIANMAPEYGASTGYFPIDDRALAYLARIGRPPADCALVEAYARASGLWFDPEVEPRFTRAIMVDLDAIEASVAGPRRPQDRLAAGSTRSAFAPALTAAKEDAIPDGAVVIAAITSCTNTSDASMLAAAGVLARKARARGLQPPDYVKTSLAPGSPTAERFLRRAGLLDDLEGLGFGIVGYGCTTCIGNSGALLDAVRNELGREGFRPVAVLSGNRNFPGRVHPDLENGFLASPPLVIAFALAGTVDIDITREPLGFDAVGQPVMLRDIWPTSAEIEEAVTAGWDVADFDAAYQEAATRPLWVDLDAPEGPRFPWDPASTYLRKPPFVRPQGLLPAKGHARSLLVLGDDVTTDHISPANQIRPDSAAGRHIIAEGGDPADLNVFASRRGNFEVMIRGAFTNRMAVNRLLPADAPAGFTRHEPSGDVVPLTEAAARYAREKRPLVLVAGERYGMGSSRDWAAKAVALLGVRAVIAASIERIHRTNLIGMGILPLLLPAGAHPDMLDIRSSDLFEIDLDPDRLAPRCDVSLAVLRPHSRTLRLVLRAAIETSLEITLLRSGGLIPHVLDGLLRGGGGESMANRSMTSRR</sequence>
<dbReference type="InterPro" id="IPR006249">
    <property type="entry name" value="Aconitase/IRP2"/>
</dbReference>
<evidence type="ECO:0000259" key="13">
    <source>
        <dbReference type="Pfam" id="PF00330"/>
    </source>
</evidence>
<accession>A0A9E8A6H8</accession>
<dbReference type="Gene3D" id="6.10.190.10">
    <property type="match status" value="1"/>
</dbReference>
<evidence type="ECO:0000256" key="7">
    <source>
        <dbReference type="ARBA" id="ARBA00022723"/>
    </source>
</evidence>
<keyword evidence="6" id="KW-0004">4Fe-4S</keyword>
<feature type="domain" description="Aconitase A/isopropylmalate dehydratase small subunit swivel" evidence="14">
    <location>
        <begin position="670"/>
        <end position="793"/>
    </location>
</feature>
<comment type="cofactor">
    <cofactor evidence="1">
        <name>[4Fe-4S] cluster</name>
        <dbReference type="ChEBI" id="CHEBI:49883"/>
    </cofactor>
</comment>
<dbReference type="EMBL" id="CP102774">
    <property type="protein sequence ID" value="UZF88430.1"/>
    <property type="molecule type" value="Genomic_DNA"/>
</dbReference>
<keyword evidence="15" id="KW-0456">Lyase</keyword>
<dbReference type="InterPro" id="IPR015931">
    <property type="entry name" value="Acnase/IPM_dHydase_lsu_aba_1/3"/>
</dbReference>
<dbReference type="InterPro" id="IPR000573">
    <property type="entry name" value="AconitaseA/IPMdHydase_ssu_swvl"/>
</dbReference>
<evidence type="ECO:0000313" key="15">
    <source>
        <dbReference type="EMBL" id="UZF88430.1"/>
    </source>
</evidence>
<evidence type="ECO:0000256" key="9">
    <source>
        <dbReference type="ARBA" id="ARBA00023014"/>
    </source>
</evidence>
<evidence type="ECO:0000256" key="5">
    <source>
        <dbReference type="ARBA" id="ARBA00019378"/>
    </source>
</evidence>
<dbReference type="Pfam" id="PF00694">
    <property type="entry name" value="Aconitase_C"/>
    <property type="match status" value="1"/>
</dbReference>
<gene>
    <name evidence="15" type="primary">acnA</name>
    <name evidence="15" type="ORF">NWE54_06495</name>
</gene>
<dbReference type="GO" id="GO:0046872">
    <property type="term" value="F:metal ion binding"/>
    <property type="evidence" value="ECO:0007669"/>
    <property type="project" value="UniProtKB-KW"/>
</dbReference>
<evidence type="ECO:0000256" key="12">
    <source>
        <dbReference type="ARBA" id="ARBA00031977"/>
    </source>
</evidence>
<proteinExistence type="inferred from homology"/>
<evidence type="ECO:0000256" key="2">
    <source>
        <dbReference type="ARBA" id="ARBA00004717"/>
    </source>
</evidence>
<evidence type="ECO:0000256" key="6">
    <source>
        <dbReference type="ARBA" id="ARBA00022485"/>
    </source>
</evidence>
<dbReference type="GO" id="GO:0051539">
    <property type="term" value="F:4 iron, 4 sulfur cluster binding"/>
    <property type="evidence" value="ECO:0007669"/>
    <property type="project" value="UniProtKB-KW"/>
</dbReference>
<keyword evidence="8" id="KW-0408">Iron</keyword>
<feature type="domain" description="Aconitase/3-isopropylmalate dehydratase large subunit alpha/beta/alpha" evidence="13">
    <location>
        <begin position="74"/>
        <end position="541"/>
    </location>
</feature>
<dbReference type="InterPro" id="IPR036008">
    <property type="entry name" value="Aconitase_4Fe-4S_dom"/>
</dbReference>
<evidence type="ECO:0000256" key="11">
    <source>
        <dbReference type="ARBA" id="ARBA00031081"/>
    </source>
</evidence>
<name>A0A9E8A6H8_9HYPH</name>
<comment type="catalytic activity">
    <reaction evidence="10">
        <text>citrate = D-threo-isocitrate</text>
        <dbReference type="Rhea" id="RHEA:10336"/>
        <dbReference type="ChEBI" id="CHEBI:15562"/>
        <dbReference type="ChEBI" id="CHEBI:16947"/>
        <dbReference type="EC" id="4.2.1.3"/>
    </reaction>
</comment>
<dbReference type="PROSITE" id="PS00450">
    <property type="entry name" value="ACONITASE_1"/>
    <property type="match status" value="1"/>
</dbReference>
<dbReference type="GO" id="GO:0003994">
    <property type="term" value="F:aconitate hydratase activity"/>
    <property type="evidence" value="ECO:0007669"/>
    <property type="project" value="UniProtKB-EC"/>
</dbReference>
<evidence type="ECO:0000256" key="4">
    <source>
        <dbReference type="ARBA" id="ARBA00012926"/>
    </source>
</evidence>
<keyword evidence="9" id="KW-0411">Iron-sulfur</keyword>
<dbReference type="NCBIfam" id="NF009520">
    <property type="entry name" value="PRK12881.1"/>
    <property type="match status" value="1"/>
</dbReference>
<organism evidence="15">
    <name type="scientific">Bosea sp. NBC_00436</name>
    <dbReference type="NCBI Taxonomy" id="2969620"/>
    <lineage>
        <taxon>Bacteria</taxon>
        <taxon>Pseudomonadati</taxon>
        <taxon>Pseudomonadota</taxon>
        <taxon>Alphaproteobacteria</taxon>
        <taxon>Hyphomicrobiales</taxon>
        <taxon>Boseaceae</taxon>
        <taxon>Bosea</taxon>
    </lineage>
</organism>
<evidence type="ECO:0000256" key="10">
    <source>
        <dbReference type="ARBA" id="ARBA00023501"/>
    </source>
</evidence>